<dbReference type="InterPro" id="IPR050922">
    <property type="entry name" value="LytR/CpsA/Psr_CW_biosynth"/>
</dbReference>
<sequence>MPVIDLPRPAADPVRHPESASAPTRSKRAIMLLLLTVFLPGGAQIVAGNRALGRKAVTVTLSCWALLVLLLALALINRNILISLFAQSWVQLLVVIVLMALAVGWLLLFLNTLVLIRPKLLAPGMRGIVAGGLVLAIFATSGILGYGAFIVNEGRNAIQSIFARGPAFAPVDGRYNILIMGGDAGSNRQGLRPDSVSLLSVDAKNGHAAMISIPRNFQNTPFPADSPMREVYPAGYSCGNECIFNALYPTVEEKYAHLYPGVKNPAAQATVEAAEGITGLKVQGYVLIDMAGFSGFIDAMGGVTVKSGGWVPYNAKKWPNSTVNTHWFSPGVKEFNGKQALWFARSRDFTTDYHRIRRQQCLQQAMMKQFSPQTVLTRFTQIMDAGEELVETDIPQQQLGSFLSLADKARQTPFKSLTLGAPDFGTASQKFSTYPDFGQIHTRIDELLASTNEPPASKPTAKEGGSAKPKKPGTAAAEKTAPPSTKPDGSPITEEYLVTLEQIGRRDLISELVMNNDQCSVP</sequence>
<dbReference type="PANTHER" id="PTHR33392:SF6">
    <property type="entry name" value="POLYISOPRENYL-TEICHOIC ACID--PEPTIDOGLYCAN TEICHOIC ACID TRANSFERASE TAGU"/>
    <property type="match status" value="1"/>
</dbReference>
<evidence type="ECO:0000256" key="1">
    <source>
        <dbReference type="ARBA" id="ARBA00006068"/>
    </source>
</evidence>
<feature type="transmembrane region" description="Helical" evidence="3">
    <location>
        <begin position="89"/>
        <end position="116"/>
    </location>
</feature>
<feature type="transmembrane region" description="Helical" evidence="3">
    <location>
        <begin position="128"/>
        <end position="151"/>
    </location>
</feature>
<feature type="transmembrane region" description="Helical" evidence="3">
    <location>
        <begin position="29"/>
        <end position="47"/>
    </location>
</feature>
<dbReference type="Proteomes" id="UP000523000">
    <property type="component" value="Unassembled WGS sequence"/>
</dbReference>
<feature type="domain" description="Cell envelope-related transcriptional attenuator" evidence="4">
    <location>
        <begin position="192"/>
        <end position="370"/>
    </location>
</feature>
<keyword evidence="3" id="KW-1133">Transmembrane helix</keyword>
<evidence type="ECO:0000313" key="6">
    <source>
        <dbReference type="Proteomes" id="UP000523000"/>
    </source>
</evidence>
<keyword evidence="6" id="KW-1185">Reference proteome</keyword>
<comment type="caution">
    <text evidence="5">The sequence shown here is derived from an EMBL/GenBank/DDBJ whole genome shotgun (WGS) entry which is preliminary data.</text>
</comment>
<gene>
    <name evidence="5" type="ORF">E9229_002134</name>
</gene>
<evidence type="ECO:0000256" key="3">
    <source>
        <dbReference type="SAM" id="Phobius"/>
    </source>
</evidence>
<dbReference type="NCBIfam" id="TIGR00350">
    <property type="entry name" value="lytR_cpsA_psr"/>
    <property type="match status" value="1"/>
</dbReference>
<name>A0A839QK20_9MICC</name>
<evidence type="ECO:0000256" key="2">
    <source>
        <dbReference type="SAM" id="MobiDB-lite"/>
    </source>
</evidence>
<keyword evidence="3" id="KW-0472">Membrane</keyword>
<dbReference type="RefSeq" id="WP_183511135.1">
    <property type="nucleotide sequence ID" value="NZ_BAABGK010000042.1"/>
</dbReference>
<feature type="region of interest" description="Disordered" evidence="2">
    <location>
        <begin position="1"/>
        <end position="22"/>
    </location>
</feature>
<dbReference type="PANTHER" id="PTHR33392">
    <property type="entry name" value="POLYISOPRENYL-TEICHOIC ACID--PEPTIDOGLYCAN TEICHOIC ACID TRANSFERASE TAGU"/>
    <property type="match status" value="1"/>
</dbReference>
<comment type="similarity">
    <text evidence="1">Belongs to the LytR/CpsA/Psr (LCP) family.</text>
</comment>
<proteinExistence type="inferred from homology"/>
<reference evidence="5 6" key="1">
    <citation type="submission" date="2020-08" db="EMBL/GenBank/DDBJ databases">
        <title>Sequencing the genomes of 1000 actinobacteria strains.</title>
        <authorList>
            <person name="Klenk H.-P."/>
        </authorList>
    </citation>
    <scope>NUCLEOTIDE SEQUENCE [LARGE SCALE GENOMIC DNA]</scope>
    <source>
        <strain evidence="5 6">DSM 22826</strain>
    </source>
</reference>
<dbReference type="EMBL" id="JACHVS010000001">
    <property type="protein sequence ID" value="MBB2995943.1"/>
    <property type="molecule type" value="Genomic_DNA"/>
</dbReference>
<dbReference type="InterPro" id="IPR004474">
    <property type="entry name" value="LytR_CpsA_psr"/>
</dbReference>
<feature type="region of interest" description="Disordered" evidence="2">
    <location>
        <begin position="450"/>
        <end position="493"/>
    </location>
</feature>
<dbReference type="AlphaFoldDB" id="A0A839QK20"/>
<keyword evidence="3" id="KW-0812">Transmembrane</keyword>
<dbReference type="Pfam" id="PF03816">
    <property type="entry name" value="LytR_cpsA_psr"/>
    <property type="match status" value="1"/>
</dbReference>
<feature type="transmembrane region" description="Helical" evidence="3">
    <location>
        <begin position="59"/>
        <end position="77"/>
    </location>
</feature>
<dbReference type="Gene3D" id="3.40.630.190">
    <property type="entry name" value="LCP protein"/>
    <property type="match status" value="1"/>
</dbReference>
<evidence type="ECO:0000313" key="5">
    <source>
        <dbReference type="EMBL" id="MBB2995943.1"/>
    </source>
</evidence>
<accession>A0A839QK20</accession>
<protein>
    <submittedName>
        <fullName evidence="5">LCP family protein required for cell wall assembly</fullName>
    </submittedName>
</protein>
<evidence type="ECO:0000259" key="4">
    <source>
        <dbReference type="Pfam" id="PF03816"/>
    </source>
</evidence>
<organism evidence="5 6">
    <name type="scientific">Paeniglutamicibacter cryotolerans</name>
    <dbReference type="NCBI Taxonomy" id="670079"/>
    <lineage>
        <taxon>Bacteria</taxon>
        <taxon>Bacillati</taxon>
        <taxon>Actinomycetota</taxon>
        <taxon>Actinomycetes</taxon>
        <taxon>Micrococcales</taxon>
        <taxon>Micrococcaceae</taxon>
        <taxon>Paeniglutamicibacter</taxon>
    </lineage>
</organism>